<dbReference type="Proteomes" id="UP000256977">
    <property type="component" value="Unassembled WGS sequence"/>
</dbReference>
<name>A0A3D9IMJ8_9BACL</name>
<proteinExistence type="predicted"/>
<comment type="caution">
    <text evidence="3">The sequence shown here is derived from an EMBL/GenBank/DDBJ whole genome shotgun (WGS) entry which is preliminary data.</text>
</comment>
<evidence type="ECO:0000256" key="1">
    <source>
        <dbReference type="SAM" id="MobiDB-lite"/>
    </source>
</evidence>
<protein>
    <submittedName>
        <fullName evidence="3">HNH endonuclease</fullName>
    </submittedName>
</protein>
<feature type="compositionally biased region" description="Basic residues" evidence="1">
    <location>
        <begin position="69"/>
        <end position="79"/>
    </location>
</feature>
<reference evidence="3 4" key="1">
    <citation type="submission" date="2018-07" db="EMBL/GenBank/DDBJ databases">
        <title>Genomic Encyclopedia of Type Strains, Phase III (KMG-III): the genomes of soil and plant-associated and newly described type strains.</title>
        <authorList>
            <person name="Whitman W."/>
        </authorList>
    </citation>
    <scope>NUCLEOTIDE SEQUENCE [LARGE SCALE GENOMIC DNA]</scope>
    <source>
        <strain evidence="3 4">CECT 7287</strain>
    </source>
</reference>
<keyword evidence="3" id="KW-0378">Hydrolase</keyword>
<dbReference type="AlphaFoldDB" id="A0A3D9IMJ8"/>
<dbReference type="Pfam" id="PF14279">
    <property type="entry name" value="HNH_5"/>
    <property type="match status" value="1"/>
</dbReference>
<accession>A0A3D9IMJ8</accession>
<feature type="compositionally biased region" description="Low complexity" evidence="1">
    <location>
        <begin position="126"/>
        <end position="147"/>
    </location>
</feature>
<gene>
    <name evidence="3" type="ORF">DFP98_12740</name>
</gene>
<dbReference type="PANTHER" id="PTHR33877:SF2">
    <property type="entry name" value="OS07G0170200 PROTEIN"/>
    <property type="match status" value="1"/>
</dbReference>
<evidence type="ECO:0000313" key="3">
    <source>
        <dbReference type="EMBL" id="RED62938.1"/>
    </source>
</evidence>
<dbReference type="SMART" id="SM00507">
    <property type="entry name" value="HNHc"/>
    <property type="match status" value="1"/>
</dbReference>
<feature type="compositionally biased region" description="Basic residues" evidence="1">
    <location>
        <begin position="35"/>
        <end position="45"/>
    </location>
</feature>
<keyword evidence="3" id="KW-0255">Endonuclease</keyword>
<dbReference type="PANTHER" id="PTHR33877">
    <property type="entry name" value="SLL1193 PROTEIN"/>
    <property type="match status" value="1"/>
</dbReference>
<dbReference type="InterPro" id="IPR029471">
    <property type="entry name" value="HNH_5"/>
</dbReference>
<dbReference type="GO" id="GO:0004519">
    <property type="term" value="F:endonuclease activity"/>
    <property type="evidence" value="ECO:0007669"/>
    <property type="project" value="UniProtKB-KW"/>
</dbReference>
<dbReference type="EMBL" id="QRDZ01000027">
    <property type="protein sequence ID" value="RED62938.1"/>
    <property type="molecule type" value="Genomic_DNA"/>
</dbReference>
<sequence>MCKACRQQAGKSELNAEIGNAAIELIEDETIAKPTRRRRRRRRKASKLEPIAPMVEAAAAAAEDEPVSKPKRRRRRRGSKASLSESSLEIMEPVIEPPEDETAAKPKRRRRKRRSKAKKPSVPQVASAATIPSATAARQASAGSQQSDPKSAEQKPARPKAARKAPVSKPEAPRIAASRPKLDPHDADGLFATRQGFIRMRGKTDSGRSYYQEIEPDFAKVLVREHAAYVVNRHTIRRIHSNREFRRLILTRDNYTCHFCGEYGDTIDHLLPRAKGGHTTPVNCVCACHECNQSKADRDLDEFTESLGERQRLEPTV</sequence>
<feature type="region of interest" description="Disordered" evidence="1">
    <location>
        <begin position="35"/>
        <end position="188"/>
    </location>
</feature>
<feature type="compositionally biased region" description="Basic residues" evidence="1">
    <location>
        <begin position="105"/>
        <end position="119"/>
    </location>
</feature>
<organism evidence="3 4">
    <name type="scientific">Cohnella phaseoli</name>
    <dbReference type="NCBI Taxonomy" id="456490"/>
    <lineage>
        <taxon>Bacteria</taxon>
        <taxon>Bacillati</taxon>
        <taxon>Bacillota</taxon>
        <taxon>Bacilli</taxon>
        <taxon>Bacillales</taxon>
        <taxon>Paenibacillaceae</taxon>
        <taxon>Cohnella</taxon>
    </lineage>
</organism>
<evidence type="ECO:0000313" key="4">
    <source>
        <dbReference type="Proteomes" id="UP000256977"/>
    </source>
</evidence>
<dbReference type="Gene3D" id="1.10.30.50">
    <property type="match status" value="1"/>
</dbReference>
<dbReference type="InterPro" id="IPR052892">
    <property type="entry name" value="NA-targeting_endonuclease"/>
</dbReference>
<keyword evidence="4" id="KW-1185">Reference proteome</keyword>
<dbReference type="InterPro" id="IPR003615">
    <property type="entry name" value="HNH_nuc"/>
</dbReference>
<feature type="domain" description="HNH nuclease" evidence="2">
    <location>
        <begin position="244"/>
        <end position="293"/>
    </location>
</feature>
<dbReference type="CDD" id="cd00085">
    <property type="entry name" value="HNHc"/>
    <property type="match status" value="1"/>
</dbReference>
<keyword evidence="3" id="KW-0540">Nuclease</keyword>
<evidence type="ECO:0000259" key="2">
    <source>
        <dbReference type="SMART" id="SM00507"/>
    </source>
</evidence>